<keyword evidence="4" id="KW-1185">Reference proteome</keyword>
<name>A0A7M1B308_9BACT</name>
<keyword evidence="1" id="KW-0472">Membrane</keyword>
<evidence type="ECO:0000313" key="4">
    <source>
        <dbReference type="Proteomes" id="UP000593719"/>
    </source>
</evidence>
<keyword evidence="1" id="KW-0812">Transmembrane</keyword>
<keyword evidence="1" id="KW-1133">Transmembrane helix</keyword>
<feature type="transmembrane region" description="Helical" evidence="1">
    <location>
        <begin position="86"/>
        <end position="104"/>
    </location>
</feature>
<feature type="domain" description="DUF4395" evidence="2">
    <location>
        <begin position="13"/>
        <end position="141"/>
    </location>
</feature>
<reference evidence="3 4" key="1">
    <citation type="submission" date="2019-06" db="EMBL/GenBank/DDBJ databases">
        <title>Sulfurimonas gotlandica sp. nov., a chemoautotrophic and psychrotolerant epsilonproteobacterium isolated from a pelagic redoxcline, and an emended description of the genus Sulfurimonas.</title>
        <authorList>
            <person name="Wang S."/>
            <person name="Jiang L."/>
            <person name="Shao Z."/>
        </authorList>
    </citation>
    <scope>NUCLEOTIDE SEQUENCE [LARGE SCALE GENOMIC DNA]</scope>
    <source>
        <strain evidence="3 4">S2-6</strain>
    </source>
</reference>
<feature type="transmembrane region" description="Helical" evidence="1">
    <location>
        <begin position="110"/>
        <end position="131"/>
    </location>
</feature>
<organism evidence="3 4">
    <name type="scientific">Sulfurimonas sediminis</name>
    <dbReference type="NCBI Taxonomy" id="2590020"/>
    <lineage>
        <taxon>Bacteria</taxon>
        <taxon>Pseudomonadati</taxon>
        <taxon>Campylobacterota</taxon>
        <taxon>Epsilonproteobacteria</taxon>
        <taxon>Campylobacterales</taxon>
        <taxon>Sulfurimonadaceae</taxon>
        <taxon>Sulfurimonas</taxon>
    </lineage>
</organism>
<dbReference type="AlphaFoldDB" id="A0A7M1B308"/>
<dbReference type="Pfam" id="PF14340">
    <property type="entry name" value="DUF4395"/>
    <property type="match status" value="1"/>
</dbReference>
<evidence type="ECO:0000256" key="1">
    <source>
        <dbReference type="SAM" id="Phobius"/>
    </source>
</evidence>
<sequence>MSQKSCPISFIKVDANIVRINASYILLLFGLYLNTFNKFILLFLIADFMIRLFFNKNYSPLYFLSARTKELLHVKSKFEDAAAKRLATYFGLIFLVFILLFDLLHAEVLFYIMSGVLLVCLFLEVAFNYCLGCKMYYLYKRFV</sequence>
<accession>A0A7M1B308</accession>
<gene>
    <name evidence="3" type="ORF">FJR45_09355</name>
</gene>
<protein>
    <submittedName>
        <fullName evidence="3">DUF4395 domain-containing protein</fullName>
    </submittedName>
</protein>
<dbReference type="EMBL" id="CP041235">
    <property type="protein sequence ID" value="QOP44139.1"/>
    <property type="molecule type" value="Genomic_DNA"/>
</dbReference>
<dbReference type="InterPro" id="IPR025508">
    <property type="entry name" value="DUF4395"/>
</dbReference>
<dbReference type="RefSeq" id="WP_193150304.1">
    <property type="nucleotide sequence ID" value="NZ_CP041235.1"/>
</dbReference>
<feature type="transmembrane region" description="Helical" evidence="1">
    <location>
        <begin position="24"/>
        <end position="46"/>
    </location>
</feature>
<evidence type="ECO:0000259" key="2">
    <source>
        <dbReference type="Pfam" id="PF14340"/>
    </source>
</evidence>
<proteinExistence type="predicted"/>
<dbReference type="Proteomes" id="UP000593719">
    <property type="component" value="Chromosome"/>
</dbReference>
<dbReference type="PIRSF" id="PIRSF030042">
    <property type="entry name" value="UCP030042"/>
    <property type="match status" value="1"/>
</dbReference>
<evidence type="ECO:0000313" key="3">
    <source>
        <dbReference type="EMBL" id="QOP44139.1"/>
    </source>
</evidence>
<dbReference type="KEGG" id="ssei:FJR45_09355"/>
<dbReference type="InterPro" id="IPR016942">
    <property type="entry name" value="UCP030042"/>
</dbReference>